<dbReference type="OrthoDB" id="9793162at2"/>
<dbReference type="NCBIfam" id="NF003840">
    <property type="entry name" value="PRK05421.1-2"/>
    <property type="match status" value="1"/>
</dbReference>
<evidence type="ECO:0000313" key="4">
    <source>
        <dbReference type="Proteomes" id="UP000319828"/>
    </source>
</evidence>
<dbReference type="AlphaFoldDB" id="A0A557PAC4"/>
<dbReference type="RefSeq" id="WP_144387812.1">
    <property type="nucleotide sequence ID" value="NZ_CANNCB010000003.1"/>
</dbReference>
<feature type="transmembrane region" description="Helical" evidence="1">
    <location>
        <begin position="6"/>
        <end position="25"/>
    </location>
</feature>
<evidence type="ECO:0000313" key="3">
    <source>
        <dbReference type="EMBL" id="TVO37590.1"/>
    </source>
</evidence>
<sequence length="284" mass="32196">MKLKHWTLGVIALLIIAIVGFYSIFTIPKQPQLISITHHSSQSDWYCHQSEQPTPAIDVNGKLNVLVWNIHKQSDENWQAALESFSHDKQLILLQEASLTEEFSLWVNQQSWGASYVNAFKAFGVSSGVVNLAYQLPNRACAYTTVEPWIQLPKSALYARYSLSSGQDLVVVNIHAINFTVGTDEFEQQIEQLQKAVQKHQGPLIIAGDFNTWSESRYEQLLKVANRLELQEAIFSPDNRRLFVNDLAFDHVFYRGLNFKSASSPITTASDHNPMLVSFDLLEN</sequence>
<keyword evidence="1" id="KW-0472">Membrane</keyword>
<dbReference type="Gene3D" id="3.60.10.10">
    <property type="entry name" value="Endonuclease/exonuclease/phosphatase"/>
    <property type="match status" value="1"/>
</dbReference>
<keyword evidence="3" id="KW-0540">Nuclease</keyword>
<keyword evidence="3" id="KW-0378">Hydrolase</keyword>
<evidence type="ECO:0000256" key="1">
    <source>
        <dbReference type="SAM" id="Phobius"/>
    </source>
</evidence>
<dbReference type="GO" id="GO:0004519">
    <property type="term" value="F:endonuclease activity"/>
    <property type="evidence" value="ECO:0007669"/>
    <property type="project" value="UniProtKB-KW"/>
</dbReference>
<evidence type="ECO:0000259" key="2">
    <source>
        <dbReference type="Pfam" id="PF03372"/>
    </source>
</evidence>
<dbReference type="EMBL" id="VMKJ01000009">
    <property type="protein sequence ID" value="TVO37590.1"/>
    <property type="molecule type" value="Genomic_DNA"/>
</dbReference>
<comment type="caution">
    <text evidence="3">The sequence shown here is derived from an EMBL/GenBank/DDBJ whole genome shotgun (WGS) entry which is preliminary data.</text>
</comment>
<dbReference type="NCBIfam" id="NF003842">
    <property type="entry name" value="PRK05421.1-4"/>
    <property type="match status" value="1"/>
</dbReference>
<dbReference type="SUPFAM" id="SSF56219">
    <property type="entry name" value="DNase I-like"/>
    <property type="match status" value="1"/>
</dbReference>
<dbReference type="GO" id="GO:0004527">
    <property type="term" value="F:exonuclease activity"/>
    <property type="evidence" value="ECO:0007669"/>
    <property type="project" value="UniProtKB-KW"/>
</dbReference>
<proteinExistence type="predicted"/>
<reference evidence="3 4" key="1">
    <citation type="submission" date="2019-07" db="EMBL/GenBank/DDBJ databases">
        <title>The draft genome sequence of Vibrio algivorus M1486.</title>
        <authorList>
            <person name="Meng X."/>
        </authorList>
    </citation>
    <scope>NUCLEOTIDE SEQUENCE [LARGE SCALE GENOMIC DNA]</scope>
    <source>
        <strain evidence="3 4">M1486</strain>
    </source>
</reference>
<feature type="domain" description="Endonuclease/exonuclease/phosphatase" evidence="2">
    <location>
        <begin position="67"/>
        <end position="272"/>
    </location>
</feature>
<keyword evidence="1" id="KW-1133">Transmembrane helix</keyword>
<dbReference type="Pfam" id="PF03372">
    <property type="entry name" value="Exo_endo_phos"/>
    <property type="match status" value="1"/>
</dbReference>
<protein>
    <submittedName>
        <fullName evidence="3">Endonuclease/exonuclease/phosphatase family protein</fullName>
    </submittedName>
</protein>
<dbReference type="InterPro" id="IPR036691">
    <property type="entry name" value="Endo/exonu/phosph_ase_sf"/>
</dbReference>
<keyword evidence="1" id="KW-0812">Transmembrane</keyword>
<accession>A0A557PAC4</accession>
<keyword evidence="3" id="KW-0255">Endonuclease</keyword>
<name>A0A557PAC4_9VIBR</name>
<dbReference type="InterPro" id="IPR005135">
    <property type="entry name" value="Endo/exonuclease/phosphatase"/>
</dbReference>
<keyword evidence="3" id="KW-0269">Exonuclease</keyword>
<dbReference type="Proteomes" id="UP000319828">
    <property type="component" value="Unassembled WGS sequence"/>
</dbReference>
<gene>
    <name evidence="3" type="ORF">FOF44_06460</name>
</gene>
<organism evidence="3 4">
    <name type="scientific">Vibrio algivorus</name>
    <dbReference type="NCBI Taxonomy" id="1667024"/>
    <lineage>
        <taxon>Bacteria</taxon>
        <taxon>Pseudomonadati</taxon>
        <taxon>Pseudomonadota</taxon>
        <taxon>Gammaproteobacteria</taxon>
        <taxon>Vibrionales</taxon>
        <taxon>Vibrionaceae</taxon>
        <taxon>Vibrio</taxon>
    </lineage>
</organism>